<accession>A0A4R2TVB2</accession>
<evidence type="ECO:0000256" key="5">
    <source>
        <dbReference type="ARBA" id="ARBA00023015"/>
    </source>
</evidence>
<dbReference type="EMBL" id="SLYC01000036">
    <property type="protein sequence ID" value="TCP99092.1"/>
    <property type="molecule type" value="Genomic_DNA"/>
</dbReference>
<dbReference type="PROSITE" id="PS51161">
    <property type="entry name" value="ATP_CONE"/>
    <property type="match status" value="1"/>
</dbReference>
<reference evidence="10 11" key="1">
    <citation type="submission" date="2019-03" db="EMBL/GenBank/DDBJ databases">
        <title>Genomic Encyclopedia of Type Strains, Phase IV (KMG-IV): sequencing the most valuable type-strain genomes for metagenomic binning, comparative biology and taxonomic classification.</title>
        <authorList>
            <person name="Goeker M."/>
        </authorList>
    </citation>
    <scope>NUCLEOTIDE SEQUENCE [LARGE SCALE GENOMIC DNA]</scope>
    <source>
        <strain evidence="10 11">DSM 100013</strain>
    </source>
</reference>
<keyword evidence="1 8" id="KW-0678">Repressor</keyword>
<comment type="function">
    <text evidence="8">Negatively regulates transcription of bacterial ribonucleotide reductase nrd genes and operons by binding to NrdR-boxes.</text>
</comment>
<dbReference type="OrthoDB" id="9807461at2"/>
<evidence type="ECO:0000256" key="6">
    <source>
        <dbReference type="ARBA" id="ARBA00023125"/>
    </source>
</evidence>
<evidence type="ECO:0000256" key="7">
    <source>
        <dbReference type="ARBA" id="ARBA00023163"/>
    </source>
</evidence>
<comment type="caution">
    <text evidence="10">The sequence shown here is derived from an EMBL/GenBank/DDBJ whole genome shotgun (WGS) entry which is preliminary data.</text>
</comment>
<dbReference type="RefSeq" id="WP_132849225.1">
    <property type="nucleotide sequence ID" value="NZ_CP058648.1"/>
</dbReference>
<gene>
    <name evidence="8" type="primary">nrdR</name>
    <name evidence="10" type="ORF">EDD79_103620</name>
</gene>
<keyword evidence="8" id="KW-0479">Metal-binding</keyword>
<evidence type="ECO:0000313" key="10">
    <source>
        <dbReference type="EMBL" id="TCP99092.1"/>
    </source>
</evidence>
<dbReference type="GO" id="GO:0008270">
    <property type="term" value="F:zinc ion binding"/>
    <property type="evidence" value="ECO:0007669"/>
    <property type="project" value="UniProtKB-UniRule"/>
</dbReference>
<feature type="domain" description="ATP-cone" evidence="9">
    <location>
        <begin position="49"/>
        <end position="139"/>
    </location>
</feature>
<evidence type="ECO:0000256" key="4">
    <source>
        <dbReference type="ARBA" id="ARBA00022840"/>
    </source>
</evidence>
<feature type="zinc finger region" evidence="8">
    <location>
        <begin position="3"/>
        <end position="34"/>
    </location>
</feature>
<dbReference type="InterPro" id="IPR003796">
    <property type="entry name" value="RNR_NrdR-like"/>
</dbReference>
<keyword evidence="7 8" id="KW-0804">Transcription</keyword>
<comment type="similarity">
    <text evidence="8">Belongs to the NrdR family.</text>
</comment>
<keyword evidence="5 8" id="KW-0805">Transcription regulation</keyword>
<dbReference type="PANTHER" id="PTHR30455">
    <property type="entry name" value="TRANSCRIPTIONAL REPRESSOR NRDR"/>
    <property type="match status" value="1"/>
</dbReference>
<dbReference type="GO" id="GO:0005524">
    <property type="term" value="F:ATP binding"/>
    <property type="evidence" value="ECO:0007669"/>
    <property type="project" value="UniProtKB-UniRule"/>
</dbReference>
<organism evidence="10 11">
    <name type="scientific">Serpentinicella alkaliphila</name>
    <dbReference type="NCBI Taxonomy" id="1734049"/>
    <lineage>
        <taxon>Bacteria</taxon>
        <taxon>Bacillati</taxon>
        <taxon>Bacillota</taxon>
        <taxon>Clostridia</taxon>
        <taxon>Peptostreptococcales</taxon>
        <taxon>Natronincolaceae</taxon>
        <taxon>Serpentinicella</taxon>
    </lineage>
</organism>
<dbReference type="InterPro" id="IPR005144">
    <property type="entry name" value="ATP-cone_dom"/>
</dbReference>
<proteinExistence type="inferred from homology"/>
<evidence type="ECO:0000256" key="8">
    <source>
        <dbReference type="HAMAP-Rule" id="MF_00440"/>
    </source>
</evidence>
<keyword evidence="3 8" id="KW-0862">Zinc</keyword>
<sequence length="153" mass="17862">MNCPFCNHYDSKVVDSRPTEEGQAIRRRRECMACSKRFTTYEKIEQIPLMVVKKSGNREAFNSNKVMNGILKACEKRPVSLNDIEKIVDDVEKEVYNSMEKEITTELIGELIIERIKRLDEVAYVRFASVYREFKDINTFIGELKKLLDEKGN</sequence>
<evidence type="ECO:0000313" key="11">
    <source>
        <dbReference type="Proteomes" id="UP000295504"/>
    </source>
</evidence>
<dbReference type="HAMAP" id="MF_00440">
    <property type="entry name" value="NrdR"/>
    <property type="match status" value="1"/>
</dbReference>
<dbReference type="Pfam" id="PF03477">
    <property type="entry name" value="ATP-cone"/>
    <property type="match status" value="1"/>
</dbReference>
<evidence type="ECO:0000256" key="1">
    <source>
        <dbReference type="ARBA" id="ARBA00022491"/>
    </source>
</evidence>
<keyword evidence="11" id="KW-1185">Reference proteome</keyword>
<dbReference type="Pfam" id="PF22811">
    <property type="entry name" value="Zn_ribbon_NrdR"/>
    <property type="match status" value="1"/>
</dbReference>
<dbReference type="InterPro" id="IPR055173">
    <property type="entry name" value="NrdR-like_N"/>
</dbReference>
<dbReference type="GO" id="GO:0045892">
    <property type="term" value="P:negative regulation of DNA-templated transcription"/>
    <property type="evidence" value="ECO:0007669"/>
    <property type="project" value="UniProtKB-UniRule"/>
</dbReference>
<dbReference type="PANTHER" id="PTHR30455:SF2">
    <property type="entry name" value="TRANSCRIPTIONAL REPRESSOR NRDR"/>
    <property type="match status" value="1"/>
</dbReference>
<evidence type="ECO:0000259" key="9">
    <source>
        <dbReference type="PROSITE" id="PS51161"/>
    </source>
</evidence>
<dbReference type="AlphaFoldDB" id="A0A4R2TVB2"/>
<name>A0A4R2TVB2_9FIRM</name>
<keyword evidence="2 8" id="KW-0547">Nucleotide-binding</keyword>
<keyword evidence="6 8" id="KW-0238">DNA-binding</keyword>
<keyword evidence="4 8" id="KW-0067">ATP-binding</keyword>
<protein>
    <recommendedName>
        <fullName evidence="8">Transcriptional repressor NrdR</fullName>
    </recommendedName>
</protein>
<keyword evidence="8" id="KW-0863">Zinc-finger</keyword>
<evidence type="ECO:0000256" key="3">
    <source>
        <dbReference type="ARBA" id="ARBA00022833"/>
    </source>
</evidence>
<comment type="cofactor">
    <cofactor evidence="8">
        <name>Zn(2+)</name>
        <dbReference type="ChEBI" id="CHEBI:29105"/>
    </cofactor>
    <text evidence="8">Binds 1 zinc ion.</text>
</comment>
<dbReference type="Proteomes" id="UP000295504">
    <property type="component" value="Unassembled WGS sequence"/>
</dbReference>
<dbReference type="GO" id="GO:0003677">
    <property type="term" value="F:DNA binding"/>
    <property type="evidence" value="ECO:0007669"/>
    <property type="project" value="UniProtKB-KW"/>
</dbReference>
<dbReference type="NCBIfam" id="TIGR00244">
    <property type="entry name" value="transcriptional regulator NrdR"/>
    <property type="match status" value="1"/>
</dbReference>
<evidence type="ECO:0000256" key="2">
    <source>
        <dbReference type="ARBA" id="ARBA00022741"/>
    </source>
</evidence>